<evidence type="ECO:0000313" key="8">
    <source>
        <dbReference type="Proteomes" id="UP000036027"/>
    </source>
</evidence>
<comment type="caution">
    <text evidence="7">The sequence shown here is derived from an EMBL/GenBank/DDBJ whole genome shotgun (WGS) entry which is preliminary data.</text>
</comment>
<keyword evidence="8" id="KW-1185">Reference proteome</keyword>
<feature type="chain" id="PRO_5005249202" description="Autotransporter domain-containing protein" evidence="5">
    <location>
        <begin position="20"/>
        <end position="683"/>
    </location>
</feature>
<evidence type="ECO:0000259" key="6">
    <source>
        <dbReference type="PROSITE" id="PS51208"/>
    </source>
</evidence>
<dbReference type="EMBL" id="JTDO01000005">
    <property type="protein sequence ID" value="KLT73168.1"/>
    <property type="molecule type" value="Genomic_DNA"/>
</dbReference>
<keyword evidence="3" id="KW-0378">Hydrolase</keyword>
<dbReference type="SUPFAM" id="SSF103515">
    <property type="entry name" value="Autotransporter"/>
    <property type="match status" value="1"/>
</dbReference>
<dbReference type="InterPro" id="IPR036709">
    <property type="entry name" value="Autotransporte_beta_dom_sf"/>
</dbReference>
<dbReference type="InterPro" id="IPR036514">
    <property type="entry name" value="SGNH_hydro_sf"/>
</dbReference>
<proteinExistence type="inferred from homology"/>
<dbReference type="InterPro" id="IPR051058">
    <property type="entry name" value="GDSL_Est/Lipase"/>
</dbReference>
<dbReference type="AlphaFoldDB" id="A0A0J1C4B4"/>
<dbReference type="RefSeq" id="WP_047760720.1">
    <property type="nucleotide sequence ID" value="NZ_CP091510.1"/>
</dbReference>
<comment type="similarity">
    <text evidence="1">Belongs to the 'GDSL' lipolytic enzyme family.</text>
</comment>
<dbReference type="Proteomes" id="UP000036027">
    <property type="component" value="Unassembled WGS sequence"/>
</dbReference>
<dbReference type="STRING" id="1470200.PL75_04490"/>
<gene>
    <name evidence="7" type="ORF">PL75_04490</name>
</gene>
<dbReference type="SUPFAM" id="SSF52266">
    <property type="entry name" value="SGNH hydrolase"/>
    <property type="match status" value="1"/>
</dbReference>
<dbReference type="Gene3D" id="2.40.128.130">
    <property type="entry name" value="Autotransporter beta-domain"/>
    <property type="match status" value="1"/>
</dbReference>
<name>A0A0J1C4B4_9NEIS</name>
<feature type="active site" evidence="4">
    <location>
        <position position="370"/>
    </location>
</feature>
<dbReference type="SMART" id="SM00869">
    <property type="entry name" value="Autotransporter"/>
    <property type="match status" value="1"/>
</dbReference>
<feature type="active site" description="Nucleophile" evidence="4">
    <location>
        <position position="28"/>
    </location>
</feature>
<feature type="active site" evidence="4">
    <location>
        <position position="373"/>
    </location>
</feature>
<keyword evidence="2 5" id="KW-0732">Signal</keyword>
<dbReference type="PANTHER" id="PTHR45648">
    <property type="entry name" value="GDSL LIPASE/ACYLHYDROLASE FAMILY PROTEIN (AFU_ORTHOLOGUE AFUA_4G14700)"/>
    <property type="match status" value="1"/>
</dbReference>
<dbReference type="GO" id="GO:0016788">
    <property type="term" value="F:hydrolase activity, acting on ester bonds"/>
    <property type="evidence" value="ECO:0007669"/>
    <property type="project" value="InterPro"/>
</dbReference>
<evidence type="ECO:0000256" key="2">
    <source>
        <dbReference type="ARBA" id="ARBA00022729"/>
    </source>
</evidence>
<dbReference type="InterPro" id="IPR001087">
    <property type="entry name" value="GDSL"/>
</dbReference>
<reference evidence="7 8" key="1">
    <citation type="submission" date="2014-11" db="EMBL/GenBank/DDBJ databases">
        <title>Genome of a novel goose pathogen.</title>
        <authorList>
            <person name="Hansen C.M."/>
            <person name="Hueffer K."/>
            <person name="Choi S.C."/>
        </authorList>
    </citation>
    <scope>NUCLEOTIDE SEQUENCE [LARGE SCALE GENOMIC DNA]</scope>
    <source>
        <strain evidence="7 8">KH1503</strain>
    </source>
</reference>
<dbReference type="Pfam" id="PF03797">
    <property type="entry name" value="Autotransporter"/>
    <property type="match status" value="1"/>
</dbReference>
<feature type="domain" description="Autotransporter" evidence="6">
    <location>
        <begin position="405"/>
        <end position="683"/>
    </location>
</feature>
<evidence type="ECO:0000256" key="1">
    <source>
        <dbReference type="ARBA" id="ARBA00008668"/>
    </source>
</evidence>
<sequence length="683" mass="71922">MKRTLIAAWIAALPVWAVAQDTVVFGDSLSDIGQPGWALKATYTDETGQPHRLYGEIVAESLGSKLVASGAGGTDYAYSGGVVVGSNSERTAAQPNLALQTQVDNYLVAGVKKDALHILWGGGNDMAAILERAQSSASPALSAAVDIAAAAQASGKQLQSLKNAGVDLVVMPNVPNVVYTPTLFESFAAAAAASVNKQVSGALIAAGQDAQQAAATAGMVAAQFTQAFQTASASLATSKQTSLADFENARVAVLNDTVEKLYATPIGAALTAAGVGKAAFSAGLQAQYQTFSTSAADATGRLNNETNTAIGKVGGNVVRLDTNQLFTDILNNPAAYGFNNTTVPVCSSSTAQTLCSPANAAEADSRLFADSFHPGPKAHQIMADYLLSTLQAPQEIAGLGRTALSGSLAAADFIREESRRSRKQPPRTLDAIAAYNHNGDDGQTVYAGAKVQFDPQWQAGVMVGRQNVDSRYGQTEIGGRAHHFGAYLRYDMPRAWVGGLLQIGDADYTTRRSIVLGQNRISQQAESGGRIRSAGLFGGYDVWRQGDTRIAALGDLTLSSGKVNAVNERSGGATQMQFAEQNIRSLRSGLGLEAKHTVGNLTPFANVRWVKEWKNNQQQVTATLNGSSFTLPVADEDRSWINGQLGVVWQPKERLRFHTALGRDFAREGSSNTSVRVGVGMLF</sequence>
<dbReference type="PROSITE" id="PS51208">
    <property type="entry name" value="AUTOTRANSPORTER"/>
    <property type="match status" value="1"/>
</dbReference>
<dbReference type="PIRSF" id="PIRSF037375">
    <property type="entry name" value="Autotrns_EstA"/>
    <property type="match status" value="1"/>
</dbReference>
<protein>
    <recommendedName>
        <fullName evidence="6">Autotransporter domain-containing protein</fullName>
    </recommendedName>
</protein>
<dbReference type="InterPro" id="IPR005546">
    <property type="entry name" value="Autotransporte_beta"/>
</dbReference>
<dbReference type="Gene3D" id="3.40.50.1110">
    <property type="entry name" value="SGNH hydrolase"/>
    <property type="match status" value="2"/>
</dbReference>
<dbReference type="PATRIC" id="fig|1470200.3.peg.2051"/>
<dbReference type="InterPro" id="IPR017186">
    <property type="entry name" value="Lipase_autotranspt_EstA"/>
</dbReference>
<dbReference type="OrthoDB" id="5292073at2"/>
<feature type="signal peptide" evidence="5">
    <location>
        <begin position="1"/>
        <end position="19"/>
    </location>
</feature>
<organism evidence="7 8">
    <name type="scientific">Neisseria arctica</name>
    <dbReference type="NCBI Taxonomy" id="1470200"/>
    <lineage>
        <taxon>Bacteria</taxon>
        <taxon>Pseudomonadati</taxon>
        <taxon>Pseudomonadota</taxon>
        <taxon>Betaproteobacteria</taxon>
        <taxon>Neisseriales</taxon>
        <taxon>Neisseriaceae</taxon>
        <taxon>Neisseria</taxon>
    </lineage>
</organism>
<evidence type="ECO:0000256" key="4">
    <source>
        <dbReference type="PIRSR" id="PIRSR037375-1"/>
    </source>
</evidence>
<evidence type="ECO:0000313" key="7">
    <source>
        <dbReference type="EMBL" id="KLT73168.1"/>
    </source>
</evidence>
<dbReference type="Pfam" id="PF00657">
    <property type="entry name" value="Lipase_GDSL"/>
    <property type="match status" value="1"/>
</dbReference>
<evidence type="ECO:0000256" key="3">
    <source>
        <dbReference type="ARBA" id="ARBA00022801"/>
    </source>
</evidence>
<dbReference type="PANTHER" id="PTHR45648:SF22">
    <property type="entry name" value="GDSL LIPASE_ACYLHYDROLASE FAMILY PROTEIN (AFU_ORTHOLOGUE AFUA_4G14700)"/>
    <property type="match status" value="1"/>
</dbReference>
<accession>A0A0J1C4B4</accession>
<evidence type="ECO:0000256" key="5">
    <source>
        <dbReference type="SAM" id="SignalP"/>
    </source>
</evidence>